<dbReference type="AlphaFoldDB" id="A0A412YHN9"/>
<gene>
    <name evidence="1" type="ORF">DWW09_05625</name>
</gene>
<dbReference type="SUPFAM" id="SSF103088">
    <property type="entry name" value="OmpA-like"/>
    <property type="match status" value="1"/>
</dbReference>
<accession>A0A412YHN9</accession>
<dbReference type="InterPro" id="IPR011990">
    <property type="entry name" value="TPR-like_helical_dom_sf"/>
</dbReference>
<dbReference type="Proteomes" id="UP000284366">
    <property type="component" value="Unassembled WGS sequence"/>
</dbReference>
<proteinExistence type="predicted"/>
<evidence type="ECO:0000313" key="2">
    <source>
        <dbReference type="Proteomes" id="UP000284366"/>
    </source>
</evidence>
<sequence>MKNILSIGILFLFGYSASAQIVVENASVKKVKRNVEVRFEVHERPEGMHSRQKMVLLPYLYGGRDTLWLAPARIYGKIRYKRERQEAALNGERHWMLKENEALWKKDTLCYASTAVYERWMKRASLGVAYYLEGCGCNCCNGNQSLLNNAEVYTPPVISVTEVAPQSRKFEVVEAKKQWSFRDEMRIYFPLSVTVLHLDRYNNRRTLDEIVATIRKINDMDKLRLQGVEITGFASPEGGLELNTRLGAKRAESLKGYIQKAEPSLKDDDFHLINGVENWEGLRALVEASDMEFREEVLAILDNERGKANWKTILMKLAGGKPYRYMLDNFYPQLRNACYVSVYYDMLGDKAADAVNTANGLIRKGKYAEALQILLEYQKDDRAFNSIGVCHMMLENEEEAIGWFERALLTGHEEARKNLEQLK</sequence>
<dbReference type="Gene3D" id="3.30.1330.60">
    <property type="entry name" value="OmpA-like domain"/>
    <property type="match status" value="1"/>
</dbReference>
<dbReference type="SUPFAM" id="SSF48452">
    <property type="entry name" value="TPR-like"/>
    <property type="match status" value="1"/>
</dbReference>
<name>A0A412YHN9_9BACE</name>
<dbReference type="InterPro" id="IPR036737">
    <property type="entry name" value="OmpA-like_sf"/>
</dbReference>
<reference evidence="1 2" key="1">
    <citation type="submission" date="2018-08" db="EMBL/GenBank/DDBJ databases">
        <title>A genome reference for cultivated species of the human gut microbiota.</title>
        <authorList>
            <person name="Zou Y."/>
            <person name="Xue W."/>
            <person name="Luo G."/>
        </authorList>
    </citation>
    <scope>NUCLEOTIDE SEQUENCE [LARGE SCALE GENOMIC DNA]</scope>
    <source>
        <strain evidence="1 2">AF14-27</strain>
    </source>
</reference>
<evidence type="ECO:0000313" key="1">
    <source>
        <dbReference type="EMBL" id="RGV56950.1"/>
    </source>
</evidence>
<dbReference type="EMBL" id="QRZG01000006">
    <property type="protein sequence ID" value="RGV56950.1"/>
    <property type="molecule type" value="Genomic_DNA"/>
</dbReference>
<evidence type="ECO:0008006" key="3">
    <source>
        <dbReference type="Google" id="ProtNLM"/>
    </source>
</evidence>
<dbReference type="RefSeq" id="WP_118046141.1">
    <property type="nucleotide sequence ID" value="NZ_JAQCUW010000001.1"/>
</dbReference>
<organism evidence="1 2">
    <name type="scientific">Bacteroides clarus</name>
    <dbReference type="NCBI Taxonomy" id="626929"/>
    <lineage>
        <taxon>Bacteria</taxon>
        <taxon>Pseudomonadati</taxon>
        <taxon>Bacteroidota</taxon>
        <taxon>Bacteroidia</taxon>
        <taxon>Bacteroidales</taxon>
        <taxon>Bacteroidaceae</taxon>
        <taxon>Bacteroides</taxon>
    </lineage>
</organism>
<comment type="caution">
    <text evidence="1">The sequence shown here is derived from an EMBL/GenBank/DDBJ whole genome shotgun (WGS) entry which is preliminary data.</text>
</comment>
<protein>
    <recommendedName>
        <fullName evidence="3">DUF3868 domain-containing protein</fullName>
    </recommendedName>
</protein>
<dbReference type="Gene3D" id="1.25.40.10">
    <property type="entry name" value="Tetratricopeptide repeat domain"/>
    <property type="match status" value="1"/>
</dbReference>